<keyword evidence="10" id="KW-0275">Fatty acid biosynthesis</keyword>
<sequence>MTATSADSMLRELEPSVERLLNRHLNVAQDWLPHQYVPWGEARDFDGPWGGDAWEPEQSALPRAVQDSLIINVLTEDNLPSYHFEIAIRLGRDGAWGAWVHRWTAEEDRHSFVLRAFLHARRAVDPVVLEDLRLRNMASGWFSRNWFTPLHTLAYATVQELATRHAHRNTGVLCGDRLGERLMTRIAADENLHMLFYRELLADAFQAFPDDAMTALADVLGDFRMPGVGIPGFGSRAARVAAAGIYNPAVHHEHVVAPLLRTLSVPAATGLGPVGRQAQERIGLHEEQLKSRAARARDLYERTRAGR</sequence>
<dbReference type="GO" id="GO:0006633">
    <property type="term" value="P:fatty acid biosynthetic process"/>
    <property type="evidence" value="ECO:0007669"/>
    <property type="project" value="UniProtKB-KW"/>
</dbReference>
<dbReference type="InterPro" id="IPR009078">
    <property type="entry name" value="Ferritin-like_SF"/>
</dbReference>
<evidence type="ECO:0000256" key="11">
    <source>
        <dbReference type="PIRSR" id="PIRSR000346-1"/>
    </source>
</evidence>
<evidence type="ECO:0000256" key="6">
    <source>
        <dbReference type="ARBA" id="ARBA00022832"/>
    </source>
</evidence>
<protein>
    <submittedName>
        <fullName evidence="12">Acyl-ACP desaturase</fullName>
    </submittedName>
</protein>
<dbReference type="AlphaFoldDB" id="A0A7U9L4S9"/>
<feature type="binding site" evidence="11">
    <location>
        <position position="107"/>
    </location>
    <ligand>
        <name>Fe cation</name>
        <dbReference type="ChEBI" id="CHEBI:24875"/>
        <label>2</label>
    </ligand>
</feature>
<dbReference type="GeneID" id="95626101"/>
<dbReference type="InterPro" id="IPR012348">
    <property type="entry name" value="RNR-like"/>
</dbReference>
<evidence type="ECO:0000256" key="10">
    <source>
        <dbReference type="ARBA" id="ARBA00023160"/>
    </source>
</evidence>
<dbReference type="Pfam" id="PF03405">
    <property type="entry name" value="FA_desaturase_2"/>
    <property type="match status" value="1"/>
</dbReference>
<dbReference type="EMBL" id="BHZC01000001">
    <property type="protein sequence ID" value="GCD39591.1"/>
    <property type="molecule type" value="Genomic_DNA"/>
</dbReference>
<comment type="cofactor">
    <cofactor evidence="1">
        <name>Fe(2+)</name>
        <dbReference type="ChEBI" id="CHEBI:29033"/>
    </cofactor>
</comment>
<dbReference type="SUPFAM" id="SSF47240">
    <property type="entry name" value="Ferritin-like"/>
    <property type="match status" value="1"/>
</dbReference>
<evidence type="ECO:0000256" key="7">
    <source>
        <dbReference type="ARBA" id="ARBA00023002"/>
    </source>
</evidence>
<keyword evidence="9" id="KW-0443">Lipid metabolism</keyword>
<dbReference type="OrthoDB" id="9772881at2"/>
<accession>A0A7U9L4S9</accession>
<evidence type="ECO:0000256" key="3">
    <source>
        <dbReference type="ARBA" id="ARBA00011738"/>
    </source>
</evidence>
<evidence type="ECO:0000256" key="9">
    <source>
        <dbReference type="ARBA" id="ARBA00023098"/>
    </source>
</evidence>
<feature type="binding site" evidence="11">
    <location>
        <position position="110"/>
    </location>
    <ligand>
        <name>Fe cation</name>
        <dbReference type="ChEBI" id="CHEBI:24875"/>
        <label>1</label>
    </ligand>
</feature>
<dbReference type="Proteomes" id="UP000287830">
    <property type="component" value="Unassembled WGS sequence"/>
</dbReference>
<evidence type="ECO:0000313" key="13">
    <source>
        <dbReference type="Proteomes" id="UP000287830"/>
    </source>
</evidence>
<keyword evidence="8 11" id="KW-0408">Iron</keyword>
<dbReference type="InterPro" id="IPR005067">
    <property type="entry name" value="Fatty_acid_desaturase-2"/>
</dbReference>
<keyword evidence="6" id="KW-0276">Fatty acid metabolism</keyword>
<comment type="subunit">
    <text evidence="3">Homodimer.</text>
</comment>
<dbReference type="GO" id="GO:0046872">
    <property type="term" value="F:metal ion binding"/>
    <property type="evidence" value="ECO:0007669"/>
    <property type="project" value="UniProtKB-KW"/>
</dbReference>
<dbReference type="PANTHER" id="PTHR31155">
    <property type="entry name" value="ACYL- ACYL-CARRIER-PROTEIN DESATURASE-RELATED"/>
    <property type="match status" value="1"/>
</dbReference>
<evidence type="ECO:0000256" key="4">
    <source>
        <dbReference type="ARBA" id="ARBA00022516"/>
    </source>
</evidence>
<gene>
    <name evidence="12" type="ORF">OEIGOIKO_07447</name>
</gene>
<feature type="binding site" evidence="11">
    <location>
        <position position="193"/>
    </location>
    <ligand>
        <name>Fe cation</name>
        <dbReference type="ChEBI" id="CHEBI:24875"/>
        <label>2</label>
    </ligand>
</feature>
<evidence type="ECO:0000256" key="8">
    <source>
        <dbReference type="ARBA" id="ARBA00023004"/>
    </source>
</evidence>
<dbReference type="PANTHER" id="PTHR31155:SF9">
    <property type="entry name" value="STEAROYL-[ACYL-CARRIER-PROTEIN] 9-DESATURASE 7, CHLOROPLASTIC"/>
    <property type="match status" value="1"/>
</dbReference>
<evidence type="ECO:0000256" key="1">
    <source>
        <dbReference type="ARBA" id="ARBA00001954"/>
    </source>
</evidence>
<comment type="similarity">
    <text evidence="2">Belongs to the fatty acid desaturase type 2 family.</text>
</comment>
<dbReference type="Gene3D" id="1.10.620.20">
    <property type="entry name" value="Ribonucleotide Reductase, subunit A"/>
    <property type="match status" value="1"/>
</dbReference>
<keyword evidence="7" id="KW-0560">Oxidoreductase</keyword>
<evidence type="ECO:0000313" key="12">
    <source>
        <dbReference type="EMBL" id="GCD39591.1"/>
    </source>
</evidence>
<name>A0A7U9L4S9_9ACTN</name>
<proteinExistence type="inferred from homology"/>
<reference evidence="12 13" key="1">
    <citation type="submission" date="2018-11" db="EMBL/GenBank/DDBJ databases">
        <title>Whole genome sequence of Streptomyces chrestomyceticus NBRC 13444(T).</title>
        <authorList>
            <person name="Komaki H."/>
            <person name="Tamura T."/>
        </authorList>
    </citation>
    <scope>NUCLEOTIDE SEQUENCE [LARGE SCALE GENOMIC DNA]</scope>
    <source>
        <strain evidence="12 13">NBRC 13444</strain>
    </source>
</reference>
<comment type="cofactor">
    <cofactor evidence="11">
        <name>Fe cation</name>
        <dbReference type="ChEBI" id="CHEBI:24875"/>
    </cofactor>
    <text evidence="11">Binds 2 iron ions per subunit.</text>
</comment>
<organism evidence="12 13">
    <name type="scientific">Streptomyces chrestomyceticus JCM 4735</name>
    <dbReference type="NCBI Taxonomy" id="1306181"/>
    <lineage>
        <taxon>Bacteria</taxon>
        <taxon>Bacillati</taxon>
        <taxon>Actinomycetota</taxon>
        <taxon>Actinomycetes</taxon>
        <taxon>Kitasatosporales</taxon>
        <taxon>Streptomycetaceae</taxon>
        <taxon>Streptomyces</taxon>
    </lineage>
</organism>
<comment type="caution">
    <text evidence="12">The sequence shown here is derived from an EMBL/GenBank/DDBJ whole genome shotgun (WGS) entry which is preliminary data.</text>
</comment>
<feature type="binding site" evidence="11">
    <location>
        <position position="160"/>
    </location>
    <ligand>
        <name>Fe cation</name>
        <dbReference type="ChEBI" id="CHEBI:24875"/>
        <label>2</label>
    </ligand>
</feature>
<dbReference type="PIRSF" id="PIRSF000346">
    <property type="entry name" value="Dlt9_acylACP_des"/>
    <property type="match status" value="1"/>
</dbReference>
<evidence type="ECO:0000256" key="2">
    <source>
        <dbReference type="ARBA" id="ARBA00008749"/>
    </source>
</evidence>
<dbReference type="GO" id="GO:0045300">
    <property type="term" value="F:stearoyl-[ACP] desaturase activity"/>
    <property type="evidence" value="ECO:0007669"/>
    <property type="project" value="InterPro"/>
</dbReference>
<dbReference type="RefSeq" id="WP_033033232.1">
    <property type="nucleotide sequence ID" value="NZ_BHZC01000001.1"/>
</dbReference>
<feature type="binding site" evidence="11">
    <location>
        <position position="107"/>
    </location>
    <ligand>
        <name>Fe cation</name>
        <dbReference type="ChEBI" id="CHEBI:24875"/>
        <label>1</label>
    </ligand>
</feature>
<dbReference type="GO" id="GO:0005829">
    <property type="term" value="C:cytosol"/>
    <property type="evidence" value="ECO:0007669"/>
    <property type="project" value="TreeGrafter"/>
</dbReference>
<feature type="binding site" evidence="11">
    <location>
        <position position="190"/>
    </location>
    <ligand>
        <name>Fe cation</name>
        <dbReference type="ChEBI" id="CHEBI:24875"/>
        <label>2</label>
    </ligand>
</feature>
<keyword evidence="4" id="KW-0444">Lipid biosynthesis</keyword>
<feature type="binding site" evidence="11">
    <location>
        <position position="190"/>
    </location>
    <ligand>
        <name>Fe cation</name>
        <dbReference type="ChEBI" id="CHEBI:24875"/>
        <label>1</label>
    </ligand>
</feature>
<keyword evidence="5 11" id="KW-0479">Metal-binding</keyword>
<feature type="binding site" evidence="11">
    <location>
        <position position="76"/>
    </location>
    <ligand>
        <name>Fe cation</name>
        <dbReference type="ChEBI" id="CHEBI:24875"/>
        <label>1</label>
    </ligand>
</feature>
<evidence type="ECO:0000256" key="5">
    <source>
        <dbReference type="ARBA" id="ARBA00022723"/>
    </source>
</evidence>